<accession>A0A3D9KII9</accession>
<sequence length="146" mass="15101">MGRFLDLRSSMNSGVSGAPGVAITATPALFGVIGLQTDNVTNKVITLTGMVGVSSLLLGSTFAIQICRGTTVYNPANVIYTLVQNVRLSAFSDTYAFTAQDLLAPAAAETIYSSFIFGGSLLGLLFTGERVGPEVFWGIASQGAPG</sequence>
<dbReference type="Proteomes" id="UP000256977">
    <property type="component" value="Unassembled WGS sequence"/>
</dbReference>
<keyword evidence="2" id="KW-1185">Reference proteome</keyword>
<dbReference type="EMBL" id="QRDZ01000003">
    <property type="protein sequence ID" value="RED86318.1"/>
    <property type="molecule type" value="Genomic_DNA"/>
</dbReference>
<gene>
    <name evidence="1" type="ORF">DFP98_103171</name>
</gene>
<protein>
    <submittedName>
        <fullName evidence="1">Uncharacterized protein</fullName>
    </submittedName>
</protein>
<dbReference type="OrthoDB" id="2641610at2"/>
<name>A0A3D9KII9_9BACL</name>
<organism evidence="1 2">
    <name type="scientific">Cohnella phaseoli</name>
    <dbReference type="NCBI Taxonomy" id="456490"/>
    <lineage>
        <taxon>Bacteria</taxon>
        <taxon>Bacillati</taxon>
        <taxon>Bacillota</taxon>
        <taxon>Bacilli</taxon>
        <taxon>Bacillales</taxon>
        <taxon>Paenibacillaceae</taxon>
        <taxon>Cohnella</taxon>
    </lineage>
</organism>
<dbReference type="RefSeq" id="WP_116059449.1">
    <property type="nucleotide sequence ID" value="NZ_QRDZ01000003.1"/>
</dbReference>
<proteinExistence type="predicted"/>
<evidence type="ECO:0000313" key="2">
    <source>
        <dbReference type="Proteomes" id="UP000256977"/>
    </source>
</evidence>
<reference evidence="1 2" key="1">
    <citation type="submission" date="2018-07" db="EMBL/GenBank/DDBJ databases">
        <title>Genomic Encyclopedia of Type Strains, Phase III (KMG-III): the genomes of soil and plant-associated and newly described type strains.</title>
        <authorList>
            <person name="Whitman W."/>
        </authorList>
    </citation>
    <scope>NUCLEOTIDE SEQUENCE [LARGE SCALE GENOMIC DNA]</scope>
    <source>
        <strain evidence="1 2">CECT 7287</strain>
    </source>
</reference>
<dbReference type="AlphaFoldDB" id="A0A3D9KII9"/>
<comment type="caution">
    <text evidence="1">The sequence shown here is derived from an EMBL/GenBank/DDBJ whole genome shotgun (WGS) entry which is preliminary data.</text>
</comment>
<evidence type="ECO:0000313" key="1">
    <source>
        <dbReference type="EMBL" id="RED86318.1"/>
    </source>
</evidence>